<dbReference type="InterPro" id="IPR001962">
    <property type="entry name" value="Asn_synthase"/>
</dbReference>
<comment type="pathway">
    <text evidence="6">Amino-acid biosynthesis.</text>
</comment>
<dbReference type="EMBL" id="CP010835">
    <property type="protein sequence ID" value="AMM53814.1"/>
    <property type="molecule type" value="Genomic_DNA"/>
</dbReference>
<gene>
    <name evidence="11" type="ORF">TQ32_04420</name>
</gene>
<dbReference type="CDD" id="cd00352">
    <property type="entry name" value="Gn_AT_II"/>
    <property type="match status" value="1"/>
</dbReference>
<dbReference type="InterPro" id="IPR029055">
    <property type="entry name" value="Ntn_hydrolases_N"/>
</dbReference>
<dbReference type="RefSeq" id="WP_068321526.1">
    <property type="nucleotide sequence ID" value="NZ_CP010835.1"/>
</dbReference>
<evidence type="ECO:0000256" key="1">
    <source>
        <dbReference type="ARBA" id="ARBA00022598"/>
    </source>
</evidence>
<feature type="domain" description="Glutamine amidotransferase type-2" evidence="10">
    <location>
        <begin position="2"/>
        <end position="200"/>
    </location>
</feature>
<dbReference type="EC" id="6.3.5.4" evidence="8"/>
<sequence length="482" mass="54390">MCLIAGGISLSAGDIVAMIEKGKHRGPDSFGVWSDGFVLKSSNFSDVREVKGGEFVLVQCRLAITGSKSYTQPFYNDLVLVHNGEIYNHAHLREFLVERGLAFESDVDSEVILRLLEYLIYDKGFHPRDAVEKSMRMLNGDYAVAFKHDDKIYLFRDPIGVRPLYYSPSGHFASEKKVLWALGEEAIPVNPGEVVEISKRGVRKWKVFDPLEIKTRRVEYREGLKNLLLYSVRLRTRDEIGILFSGGLDSSLIALLASKFSKKVVLYTAGTEDSKDVEWARKVAGELGLSLREYIFSLEDVEEEIGRVAFAVEEPNPMNLAIAVPLYFSTKLAREDGVKVLLSGQGADELFGGYAKYLDNPGLMIEDFKTLAERNLARDDKVSMLNGVEVRYPYLDLSFAVLALNVPLNEKIGNGIRKKILREIALEMGLPQDVAYREKKAMQYGSNSQKLLERIAKSRGMRLREFAEYLFERMRKGIGPEQ</sequence>
<dbReference type="AlphaFoldDB" id="A0A127B940"/>
<dbReference type="PANTHER" id="PTHR11772">
    <property type="entry name" value="ASPARAGINE SYNTHETASE"/>
    <property type="match status" value="1"/>
</dbReference>
<dbReference type="PROSITE" id="PS51278">
    <property type="entry name" value="GATASE_TYPE_2"/>
    <property type="match status" value="1"/>
</dbReference>
<dbReference type="Gene3D" id="3.40.50.620">
    <property type="entry name" value="HUPs"/>
    <property type="match status" value="1"/>
</dbReference>
<dbReference type="SUPFAM" id="SSF56235">
    <property type="entry name" value="N-terminal nucleophile aminohydrolases (Ntn hydrolases)"/>
    <property type="match status" value="1"/>
</dbReference>
<dbReference type="PATRIC" id="fig|1609559.3.peg.920"/>
<dbReference type="KEGG" id="pyc:TQ32_04420"/>
<evidence type="ECO:0000256" key="5">
    <source>
        <dbReference type="ARBA" id="ARBA00022888"/>
    </source>
</evidence>
<dbReference type="GO" id="GO:0005524">
    <property type="term" value="F:ATP binding"/>
    <property type="evidence" value="ECO:0007669"/>
    <property type="project" value="UniProtKB-KW"/>
</dbReference>
<keyword evidence="3 8" id="KW-0547">Nucleotide-binding</keyword>
<evidence type="ECO:0000256" key="6">
    <source>
        <dbReference type="ARBA" id="ARBA00029440"/>
    </source>
</evidence>
<keyword evidence="4 8" id="KW-0067">ATP-binding</keyword>
<dbReference type="InterPro" id="IPR006426">
    <property type="entry name" value="Asn_synth_AEB"/>
</dbReference>
<dbReference type="Gene3D" id="3.60.20.10">
    <property type="entry name" value="Glutamine Phosphoribosylpyrophosphate, subunit 1, domain 1"/>
    <property type="match status" value="1"/>
</dbReference>
<dbReference type="NCBIfam" id="TIGR01536">
    <property type="entry name" value="asn_synth_AEB"/>
    <property type="match status" value="1"/>
</dbReference>
<dbReference type="OrthoDB" id="8692at2157"/>
<reference evidence="11 12" key="2">
    <citation type="journal article" date="2016" name="Int. J. Syst. Evol. Microbiol.">
        <title>Pyrococcus kukulkanii sp. nov., a hyperthermophilic, piezophilic archaeon isolated from a deep-sea hydrothermal vent.</title>
        <authorList>
            <person name="Callac N."/>
            <person name="Oger P."/>
            <person name="Lesongeur F."/>
            <person name="Rattray J.E."/>
            <person name="Vannier P."/>
            <person name="Michoud G."/>
            <person name="Beauverger M."/>
            <person name="Gayet N."/>
            <person name="Rouxel O."/>
            <person name="Jebbar M."/>
            <person name="Godfroy A."/>
        </authorList>
    </citation>
    <scope>NUCLEOTIDE SEQUENCE [LARGE SCALE GENOMIC DNA]</scope>
    <source>
        <strain evidence="11 12">NCB100</strain>
    </source>
</reference>
<dbReference type="GO" id="GO:0005829">
    <property type="term" value="C:cytosol"/>
    <property type="evidence" value="ECO:0007669"/>
    <property type="project" value="TreeGrafter"/>
</dbReference>
<feature type="binding site" evidence="9">
    <location>
        <position position="243"/>
    </location>
    <ligand>
        <name>ATP</name>
        <dbReference type="ChEBI" id="CHEBI:30616"/>
    </ligand>
</feature>
<keyword evidence="1" id="KW-0436">Ligase</keyword>
<dbReference type="PANTHER" id="PTHR11772:SF2">
    <property type="entry name" value="ASPARAGINE SYNTHETASE [GLUTAMINE-HYDROLYZING]"/>
    <property type="match status" value="1"/>
</dbReference>
<dbReference type="CDD" id="cd01991">
    <property type="entry name" value="Asn_synthase_B_C"/>
    <property type="match status" value="1"/>
</dbReference>
<keyword evidence="2" id="KW-0028">Amino-acid biosynthesis</keyword>
<dbReference type="Pfam" id="PF13537">
    <property type="entry name" value="GATase_7"/>
    <property type="match status" value="1"/>
</dbReference>
<dbReference type="STRING" id="1609559.TQ32_04420"/>
<evidence type="ECO:0000256" key="7">
    <source>
        <dbReference type="ARBA" id="ARBA00048741"/>
    </source>
</evidence>
<organism evidence="11 12">
    <name type="scientific">Pyrococcus kukulkanii</name>
    <dbReference type="NCBI Taxonomy" id="1609559"/>
    <lineage>
        <taxon>Archaea</taxon>
        <taxon>Methanobacteriati</taxon>
        <taxon>Methanobacteriota</taxon>
        <taxon>Thermococci</taxon>
        <taxon>Thermococcales</taxon>
        <taxon>Thermococcaceae</taxon>
        <taxon>Pyrococcus</taxon>
    </lineage>
</organism>
<evidence type="ECO:0000256" key="3">
    <source>
        <dbReference type="ARBA" id="ARBA00022741"/>
    </source>
</evidence>
<dbReference type="SUPFAM" id="SSF52402">
    <property type="entry name" value="Adenine nucleotide alpha hydrolases-like"/>
    <property type="match status" value="1"/>
</dbReference>
<keyword evidence="5" id="KW-0061">Asparagine biosynthesis</keyword>
<dbReference type="PIRSF" id="PIRSF001589">
    <property type="entry name" value="Asn_synthetase_glu-h"/>
    <property type="match status" value="1"/>
</dbReference>
<dbReference type="InterPro" id="IPR014729">
    <property type="entry name" value="Rossmann-like_a/b/a_fold"/>
</dbReference>
<evidence type="ECO:0000259" key="10">
    <source>
        <dbReference type="PROSITE" id="PS51278"/>
    </source>
</evidence>
<protein>
    <recommendedName>
        <fullName evidence="8">Putative asparagine synthetase [glutamine-hydrolyzing]</fullName>
        <ecNumber evidence="8">6.3.5.4</ecNumber>
    </recommendedName>
</protein>
<proteinExistence type="predicted"/>
<comment type="catalytic activity">
    <reaction evidence="7 8">
        <text>L-aspartate + L-glutamine + ATP + H2O = L-asparagine + L-glutamate + AMP + diphosphate + H(+)</text>
        <dbReference type="Rhea" id="RHEA:12228"/>
        <dbReference type="ChEBI" id="CHEBI:15377"/>
        <dbReference type="ChEBI" id="CHEBI:15378"/>
        <dbReference type="ChEBI" id="CHEBI:29985"/>
        <dbReference type="ChEBI" id="CHEBI:29991"/>
        <dbReference type="ChEBI" id="CHEBI:30616"/>
        <dbReference type="ChEBI" id="CHEBI:33019"/>
        <dbReference type="ChEBI" id="CHEBI:58048"/>
        <dbReference type="ChEBI" id="CHEBI:58359"/>
        <dbReference type="ChEBI" id="CHEBI:456215"/>
        <dbReference type="EC" id="6.3.5.4"/>
    </reaction>
</comment>
<dbReference type="GO" id="GO:0006529">
    <property type="term" value="P:asparagine biosynthetic process"/>
    <property type="evidence" value="ECO:0007669"/>
    <property type="project" value="UniProtKB-KW"/>
</dbReference>
<dbReference type="InterPro" id="IPR050795">
    <property type="entry name" value="Asn_Synthetase"/>
</dbReference>
<dbReference type="GeneID" id="28491053"/>
<feature type="binding site" evidence="9">
    <location>
        <begin position="343"/>
        <end position="344"/>
    </location>
    <ligand>
        <name>ATP</name>
        <dbReference type="ChEBI" id="CHEBI:30616"/>
    </ligand>
</feature>
<evidence type="ECO:0000256" key="9">
    <source>
        <dbReference type="PIRSR" id="PIRSR001589-2"/>
    </source>
</evidence>
<reference evidence="12" key="1">
    <citation type="submission" date="2015-02" db="EMBL/GenBank/DDBJ databases">
        <title>Pyrococcus kukulkanii sp. nov., a novel hyperthermophilic archaeon isolated from a deep-sea hydrothermal vent at the Guaymas Basin.</title>
        <authorList>
            <person name="Oger P.M."/>
            <person name="Callac N."/>
            <person name="Jebbar M."/>
            <person name="Godfroy A."/>
        </authorList>
    </citation>
    <scope>NUCLEOTIDE SEQUENCE [LARGE SCALE GENOMIC DNA]</scope>
    <source>
        <strain evidence="12">NCB100</strain>
    </source>
</reference>
<evidence type="ECO:0000256" key="2">
    <source>
        <dbReference type="ARBA" id="ARBA00022605"/>
    </source>
</evidence>
<accession>A0A127B940</accession>
<dbReference type="InterPro" id="IPR017932">
    <property type="entry name" value="GATase_2_dom"/>
</dbReference>
<dbReference type="Pfam" id="PF00733">
    <property type="entry name" value="Asn_synthase"/>
    <property type="match status" value="2"/>
</dbReference>
<name>A0A127B940_9EURY</name>
<dbReference type="Proteomes" id="UP000070587">
    <property type="component" value="Chromosome"/>
</dbReference>
<evidence type="ECO:0000256" key="8">
    <source>
        <dbReference type="PIRNR" id="PIRNR001589"/>
    </source>
</evidence>
<feature type="binding site" evidence="9">
    <location>
        <position position="108"/>
    </location>
    <ligand>
        <name>L-glutamine</name>
        <dbReference type="ChEBI" id="CHEBI:58359"/>
    </ligand>
</feature>
<evidence type="ECO:0000256" key="4">
    <source>
        <dbReference type="ARBA" id="ARBA00022840"/>
    </source>
</evidence>
<evidence type="ECO:0000313" key="12">
    <source>
        <dbReference type="Proteomes" id="UP000070587"/>
    </source>
</evidence>
<evidence type="ECO:0000313" key="11">
    <source>
        <dbReference type="EMBL" id="AMM53814.1"/>
    </source>
</evidence>
<dbReference type="GO" id="GO:0004066">
    <property type="term" value="F:asparagine synthase (glutamine-hydrolyzing) activity"/>
    <property type="evidence" value="ECO:0007669"/>
    <property type="project" value="UniProtKB-EC"/>
</dbReference>